<dbReference type="Proteomes" id="UP000037460">
    <property type="component" value="Unassembled WGS sequence"/>
</dbReference>
<dbReference type="EMBL" id="JWZX01003199">
    <property type="protein sequence ID" value="KOO23363.1"/>
    <property type="molecule type" value="Genomic_DNA"/>
</dbReference>
<keyword evidence="3" id="KW-1185">Reference proteome</keyword>
<evidence type="ECO:0000256" key="1">
    <source>
        <dbReference type="SAM" id="SignalP"/>
    </source>
</evidence>
<evidence type="ECO:0000313" key="3">
    <source>
        <dbReference type="Proteomes" id="UP000037460"/>
    </source>
</evidence>
<evidence type="ECO:0000313" key="2">
    <source>
        <dbReference type="EMBL" id="KOO23363.1"/>
    </source>
</evidence>
<feature type="chain" id="PRO_5005601577" evidence="1">
    <location>
        <begin position="23"/>
        <end position="79"/>
    </location>
</feature>
<comment type="caution">
    <text evidence="2">The sequence shown here is derived from an EMBL/GenBank/DDBJ whole genome shotgun (WGS) entry which is preliminary data.</text>
</comment>
<keyword evidence="1" id="KW-0732">Signal</keyword>
<reference evidence="3" key="1">
    <citation type="journal article" date="2015" name="PLoS Genet.">
        <title>Genome Sequence and Transcriptome Analyses of Chrysochromulina tobin: Metabolic Tools for Enhanced Algal Fitness in the Prominent Order Prymnesiales (Haptophyceae).</title>
        <authorList>
            <person name="Hovde B.T."/>
            <person name="Deodato C.R."/>
            <person name="Hunsperger H.M."/>
            <person name="Ryken S.A."/>
            <person name="Yost W."/>
            <person name="Jha R.K."/>
            <person name="Patterson J."/>
            <person name="Monnat R.J. Jr."/>
            <person name="Barlow S.B."/>
            <person name="Starkenburg S.R."/>
            <person name="Cattolico R.A."/>
        </authorList>
    </citation>
    <scope>NUCLEOTIDE SEQUENCE</scope>
    <source>
        <strain evidence="3">CCMP291</strain>
    </source>
</reference>
<organism evidence="2 3">
    <name type="scientific">Chrysochromulina tobinii</name>
    <dbReference type="NCBI Taxonomy" id="1460289"/>
    <lineage>
        <taxon>Eukaryota</taxon>
        <taxon>Haptista</taxon>
        <taxon>Haptophyta</taxon>
        <taxon>Prymnesiophyceae</taxon>
        <taxon>Prymnesiales</taxon>
        <taxon>Chrysochromulinaceae</taxon>
        <taxon>Chrysochromulina</taxon>
    </lineage>
</organism>
<dbReference type="AlphaFoldDB" id="A0A0M0JAW2"/>
<gene>
    <name evidence="2" type="ORF">Ctob_001018</name>
</gene>
<proteinExistence type="predicted"/>
<sequence>MPRWMLTSVAVLVATLVNSSVAEQDPQFKKEELEALLRAEHSQKISNVYDPHEKVQYTWNIEKQVLCPGVDGVCSKEEL</sequence>
<protein>
    <submittedName>
        <fullName evidence="2">Uncharacterized protein</fullName>
    </submittedName>
</protein>
<name>A0A0M0JAW2_9EUKA</name>
<feature type="signal peptide" evidence="1">
    <location>
        <begin position="1"/>
        <end position="22"/>
    </location>
</feature>
<accession>A0A0M0JAW2</accession>